<dbReference type="InParanoid" id="K9TSY5"/>
<dbReference type="InterPro" id="IPR011043">
    <property type="entry name" value="Gal_Oxase/kelch_b-propeller"/>
</dbReference>
<proteinExistence type="predicted"/>
<dbReference type="EMBL" id="CP003597">
    <property type="protein sequence ID" value="AFY85937.1"/>
    <property type="molecule type" value="Genomic_DNA"/>
</dbReference>
<dbReference type="KEGG" id="cthe:Chro_0385"/>
<protein>
    <submittedName>
        <fullName evidence="1">PKD domain-containing protein</fullName>
    </submittedName>
</protein>
<reference evidence="1 2" key="1">
    <citation type="submission" date="2012-06" db="EMBL/GenBank/DDBJ databases">
        <title>Finished chromosome of genome of Chroococcidiopsis thermalis PCC 7203.</title>
        <authorList>
            <consortium name="US DOE Joint Genome Institute"/>
            <person name="Gugger M."/>
            <person name="Coursin T."/>
            <person name="Rippka R."/>
            <person name="Tandeau De Marsac N."/>
            <person name="Huntemann M."/>
            <person name="Wei C.-L."/>
            <person name="Han J."/>
            <person name="Detter J.C."/>
            <person name="Han C."/>
            <person name="Tapia R."/>
            <person name="Davenport K."/>
            <person name="Daligault H."/>
            <person name="Erkkila T."/>
            <person name="Gu W."/>
            <person name="Munk A.C.C."/>
            <person name="Teshima H."/>
            <person name="Xu Y."/>
            <person name="Chain P."/>
            <person name="Chen A."/>
            <person name="Krypides N."/>
            <person name="Mavromatis K."/>
            <person name="Markowitz V."/>
            <person name="Szeto E."/>
            <person name="Ivanova N."/>
            <person name="Mikhailova N."/>
            <person name="Ovchinnikova G."/>
            <person name="Pagani I."/>
            <person name="Pati A."/>
            <person name="Goodwin L."/>
            <person name="Peters L."/>
            <person name="Pitluck S."/>
            <person name="Woyke T."/>
            <person name="Kerfeld C."/>
        </authorList>
    </citation>
    <scope>NUCLEOTIDE SEQUENCE [LARGE SCALE GENOMIC DNA]</scope>
    <source>
        <strain evidence="1 2">PCC 7203</strain>
    </source>
</reference>
<evidence type="ECO:0000313" key="1">
    <source>
        <dbReference type="EMBL" id="AFY85937.1"/>
    </source>
</evidence>
<sequence>MLLMLIMPKLYFYVLGALALIAATIALAAPSLSKGSQWVEQAKWVSDNSAGEYEFAQAVAIDGDTAVVGLPYYGTPTDLNNAGRISAEVSRSGATGKVMGWTNEGAAYVYRCSGSRCSLSAKLLMPKNQADGYHEFGSEVAIDGDTILVAADAFRGEALNEVLQYLPLYIFTRSRDSWSLQQSHLALPYSLKATYSIKSVALSGDTAVVGIGGRTHVFHRHPSTGSWSYEAELTPDTPTYGFGEAVAIDGDTIIVSGGTPSKTITSNSTVAAFVFVRNSTTGSWSLQAQLVPFKNENTSTRRTVALSSNTAVVGLPGESSDRGAAFVYERNPATGKWSKQARLVPNDVLPFHQYGFGGSVGIDGNSIVVGVSLEHKASPNWFQPHRVEKAVYVFERNSRIGWWSQPVKLLPQDYKEVARTYGKRVDISGERVILSAGSIGTDSAYIFRRVN</sequence>
<name>K9TSY5_CHRTP</name>
<dbReference type="HOGENOM" id="CLU_606493_0_0_3"/>
<gene>
    <name evidence="1" type="ORF">Chro_0385</name>
</gene>
<dbReference type="SUPFAM" id="SSF50965">
    <property type="entry name" value="Galactose oxidase, central domain"/>
    <property type="match status" value="1"/>
</dbReference>
<dbReference type="Pfam" id="PF14312">
    <property type="entry name" value="FG-GAP_2"/>
    <property type="match status" value="1"/>
</dbReference>
<dbReference type="eggNOG" id="COG1520">
    <property type="taxonomic scope" value="Bacteria"/>
</dbReference>
<dbReference type="InterPro" id="IPR015915">
    <property type="entry name" value="Kelch-typ_b-propeller"/>
</dbReference>
<dbReference type="Proteomes" id="UP000010384">
    <property type="component" value="Chromosome"/>
</dbReference>
<keyword evidence="2" id="KW-1185">Reference proteome</keyword>
<organism evidence="1 2">
    <name type="scientific">Chroococcidiopsis thermalis (strain PCC 7203)</name>
    <dbReference type="NCBI Taxonomy" id="251229"/>
    <lineage>
        <taxon>Bacteria</taxon>
        <taxon>Bacillati</taxon>
        <taxon>Cyanobacteriota</taxon>
        <taxon>Cyanophyceae</taxon>
        <taxon>Chroococcidiopsidales</taxon>
        <taxon>Chroococcidiopsidaceae</taxon>
        <taxon>Chroococcidiopsis</taxon>
    </lineage>
</organism>
<dbReference type="Gene3D" id="2.120.10.80">
    <property type="entry name" value="Kelch-type beta propeller"/>
    <property type="match status" value="1"/>
</dbReference>
<accession>K9TSY5</accession>
<dbReference type="PANTHER" id="PTHR36220:SF1">
    <property type="entry name" value="GAMMA TUBULIN COMPLEX COMPONENT C-TERMINAL DOMAIN-CONTAINING PROTEIN"/>
    <property type="match status" value="1"/>
</dbReference>
<dbReference type="AlphaFoldDB" id="K9TSY5"/>
<evidence type="ECO:0000313" key="2">
    <source>
        <dbReference type="Proteomes" id="UP000010384"/>
    </source>
</evidence>
<dbReference type="InterPro" id="IPR013517">
    <property type="entry name" value="FG-GAP"/>
</dbReference>
<dbReference type="PANTHER" id="PTHR36220">
    <property type="entry name" value="UNNAMED PRODUCT"/>
    <property type="match status" value="1"/>
</dbReference>
<dbReference type="STRING" id="251229.Chro_0385"/>